<dbReference type="STRING" id="411471.SUBVAR_04058"/>
<reference evidence="1" key="1">
    <citation type="submission" date="2009-12" db="EMBL/GenBank/DDBJ databases">
        <authorList>
            <person name="Weinstock G."/>
            <person name="Sodergren E."/>
            <person name="Clifton S."/>
            <person name="Fulton L."/>
            <person name="Fulton B."/>
            <person name="Courtney L."/>
            <person name="Fronick C."/>
            <person name="Harrison M."/>
            <person name="Strong C."/>
            <person name="Farmer C."/>
            <person name="Delahaunty K."/>
            <person name="Markovic C."/>
            <person name="Hall O."/>
            <person name="Minx P."/>
            <person name="Tomlinson C."/>
            <person name="Mitreva M."/>
            <person name="Nelson J."/>
            <person name="Hou S."/>
            <person name="Wollam A."/>
            <person name="Pepin K.H."/>
            <person name="Johnson M."/>
            <person name="Bhonagiri V."/>
            <person name="Nash W.E."/>
            <person name="Warren W."/>
            <person name="Chinwalla A."/>
            <person name="Mardis E.R."/>
            <person name="Wilson R.K."/>
        </authorList>
    </citation>
    <scope>NUCLEOTIDE SEQUENCE [LARGE SCALE GENOMIC DNA]</scope>
    <source>
        <strain evidence="1">DSM 15176</strain>
    </source>
</reference>
<organism evidence="1 2">
    <name type="scientific">Subdoligranulum variabile DSM 15176</name>
    <dbReference type="NCBI Taxonomy" id="411471"/>
    <lineage>
        <taxon>Bacteria</taxon>
        <taxon>Bacillati</taxon>
        <taxon>Bacillota</taxon>
        <taxon>Clostridia</taxon>
        <taxon>Eubacteriales</taxon>
        <taxon>Oscillospiraceae</taxon>
        <taxon>Subdoligranulum</taxon>
    </lineage>
</organism>
<proteinExistence type="predicted"/>
<dbReference type="AlphaFoldDB" id="D1PI93"/>
<evidence type="ECO:0000313" key="1">
    <source>
        <dbReference type="EMBL" id="EFB77561.1"/>
    </source>
</evidence>
<evidence type="ECO:0000313" key="2">
    <source>
        <dbReference type="Proteomes" id="UP000003438"/>
    </source>
</evidence>
<dbReference type="Proteomes" id="UP000003438">
    <property type="component" value="Unassembled WGS sequence"/>
</dbReference>
<comment type="caution">
    <text evidence="1">The sequence shown here is derived from an EMBL/GenBank/DDBJ whole genome shotgun (WGS) entry which is preliminary data.</text>
</comment>
<gene>
    <name evidence="1" type="ORF">SUBVAR_04058</name>
</gene>
<name>D1PI93_9FIRM</name>
<accession>D1PI93</accession>
<protein>
    <submittedName>
        <fullName evidence="1">Uncharacterized protein</fullName>
    </submittedName>
</protein>
<dbReference type="EMBL" id="ACBY02000009">
    <property type="protein sequence ID" value="EFB77561.1"/>
    <property type="molecule type" value="Genomic_DNA"/>
</dbReference>
<keyword evidence="2" id="KW-1185">Reference proteome</keyword>
<sequence length="62" mass="7210">MAMNYSEILLNNQLNILNFQFIFSTIRLKESHFRRRCQNVCYCKRNCPSPSSFTGCGLDGTQ</sequence>
<dbReference type="HOGENOM" id="CLU_2902570_0_0_9"/>